<dbReference type="EMBL" id="JAPZCX010000035">
    <property type="protein sequence ID" value="MDN5071783.1"/>
    <property type="molecule type" value="Genomic_DNA"/>
</dbReference>
<sequence length="88" mass="10787">MINQVYMNKEFIDKEIIKIRDDLVRDYFALKDDRIKANLDNELLEWKSFVGERIKINNPFIENKNQLTNSKEELERYIFTIERIKNDF</sequence>
<organism evidence="1 2">
    <name type="scientific">Aliarcobacter butzleri</name>
    <dbReference type="NCBI Taxonomy" id="28197"/>
    <lineage>
        <taxon>Bacteria</taxon>
        <taxon>Pseudomonadati</taxon>
        <taxon>Campylobacterota</taxon>
        <taxon>Epsilonproteobacteria</taxon>
        <taxon>Campylobacterales</taxon>
        <taxon>Arcobacteraceae</taxon>
        <taxon>Aliarcobacter</taxon>
    </lineage>
</organism>
<dbReference type="AlphaFoldDB" id="A0AAW7Q0W9"/>
<reference evidence="1" key="1">
    <citation type="submission" date="2022-12" db="EMBL/GenBank/DDBJ databases">
        <authorList>
            <person name="Uljanovas D."/>
        </authorList>
    </citation>
    <scope>NUCLEOTIDE SEQUENCE</scope>
    <source>
        <strain evidence="1">RCM69</strain>
    </source>
</reference>
<accession>A0AAW7Q0W9</accession>
<evidence type="ECO:0000313" key="2">
    <source>
        <dbReference type="Proteomes" id="UP001170288"/>
    </source>
</evidence>
<comment type="caution">
    <text evidence="1">The sequence shown here is derived from an EMBL/GenBank/DDBJ whole genome shotgun (WGS) entry which is preliminary data.</text>
</comment>
<name>A0AAW7Q0W9_9BACT</name>
<proteinExistence type="predicted"/>
<dbReference type="Proteomes" id="UP001170288">
    <property type="component" value="Unassembled WGS sequence"/>
</dbReference>
<reference evidence="1" key="2">
    <citation type="journal article" date="2023" name="Microorganisms">
        <title>Genomic Characterization of Arcobacter butzleri Strains Isolated from Various Sources in Lithuania.</title>
        <authorList>
            <person name="Uljanovas D."/>
            <person name="Golz G."/>
            <person name="Fleischmann S."/>
            <person name="Kudirkiene E."/>
            <person name="Kasetiene N."/>
            <person name="Grineviciene A."/>
            <person name="Tamuleviciene E."/>
            <person name="Aksomaitiene J."/>
            <person name="Alter T."/>
            <person name="Malakauskas M."/>
        </authorList>
    </citation>
    <scope>NUCLEOTIDE SEQUENCE</scope>
    <source>
        <strain evidence="1">RCM69</strain>
    </source>
</reference>
<protein>
    <submittedName>
        <fullName evidence="1">Uncharacterized protein</fullName>
    </submittedName>
</protein>
<gene>
    <name evidence="1" type="ORF">O8C76_12165</name>
</gene>
<dbReference type="RefSeq" id="WP_301372761.1">
    <property type="nucleotide sequence ID" value="NZ_JAPZCX010000035.1"/>
</dbReference>
<evidence type="ECO:0000313" key="1">
    <source>
        <dbReference type="EMBL" id="MDN5071783.1"/>
    </source>
</evidence>